<evidence type="ECO:0000256" key="1">
    <source>
        <dbReference type="SAM" id="MobiDB-lite"/>
    </source>
</evidence>
<organism evidence="2 3">
    <name type="scientific">Prevotella multiformis DSM 16608</name>
    <dbReference type="NCBI Taxonomy" id="888743"/>
    <lineage>
        <taxon>Bacteria</taxon>
        <taxon>Pseudomonadati</taxon>
        <taxon>Bacteroidota</taxon>
        <taxon>Bacteroidia</taxon>
        <taxon>Bacteroidales</taxon>
        <taxon>Prevotellaceae</taxon>
        <taxon>Prevotella</taxon>
    </lineage>
</organism>
<dbReference type="AlphaFoldDB" id="F0F3M0"/>
<sequence>MRPKSGFKLQTMTDWKNCHPAAANHDGKSPGVRLPTARSC</sequence>
<reference evidence="2 3" key="1">
    <citation type="submission" date="2011-01" db="EMBL/GenBank/DDBJ databases">
        <authorList>
            <person name="Muzny D."/>
            <person name="Qin X."/>
            <person name="Deng J."/>
            <person name="Jiang H."/>
            <person name="Liu Y."/>
            <person name="Qu J."/>
            <person name="Song X.-Z."/>
            <person name="Zhang L."/>
            <person name="Thornton R."/>
            <person name="Coyle M."/>
            <person name="Francisco L."/>
            <person name="Jackson L."/>
            <person name="Javaid M."/>
            <person name="Korchina V."/>
            <person name="Kovar C."/>
            <person name="Mata R."/>
            <person name="Mathew T."/>
            <person name="Ngo R."/>
            <person name="Nguyen L."/>
            <person name="Nguyen N."/>
            <person name="Okwuonu G."/>
            <person name="Ongeri F."/>
            <person name="Pham C."/>
            <person name="Simmons D."/>
            <person name="Wilczek-Boney K."/>
            <person name="Hale W."/>
            <person name="Jakkamsetti A."/>
            <person name="Pham P."/>
            <person name="Ruth R."/>
            <person name="San Lucas F."/>
            <person name="Warren J."/>
            <person name="Zhang J."/>
            <person name="Zhao Z."/>
            <person name="Zhou C."/>
            <person name="Zhu D."/>
            <person name="Lee S."/>
            <person name="Bess C."/>
            <person name="Blankenburg K."/>
            <person name="Forbes L."/>
            <person name="Fu Q."/>
            <person name="Gubbala S."/>
            <person name="Hirani K."/>
            <person name="Jayaseelan J.C."/>
            <person name="Lara F."/>
            <person name="Munidasa M."/>
            <person name="Palculict T."/>
            <person name="Patil S."/>
            <person name="Pu L.-L."/>
            <person name="Saada N."/>
            <person name="Tang L."/>
            <person name="Weissenberger G."/>
            <person name="Zhu Y."/>
            <person name="Hemphill L."/>
            <person name="Shang Y."/>
            <person name="Youmans B."/>
            <person name="Ayvaz T."/>
            <person name="Ross M."/>
            <person name="Santibanez J."/>
            <person name="Aqrawi P."/>
            <person name="Gross S."/>
            <person name="Joshi V."/>
            <person name="Fowler G."/>
            <person name="Nazareth L."/>
            <person name="Reid J."/>
            <person name="Worley K."/>
            <person name="Petrosino J."/>
            <person name="Highlander S."/>
            <person name="Gibbs R."/>
        </authorList>
    </citation>
    <scope>NUCLEOTIDE SEQUENCE [LARGE SCALE GENOMIC DNA]</scope>
    <source>
        <strain evidence="2 3">DSM 16608</strain>
    </source>
</reference>
<comment type="caution">
    <text evidence="2">The sequence shown here is derived from an EMBL/GenBank/DDBJ whole genome shotgun (WGS) entry which is preliminary data.</text>
</comment>
<evidence type="ECO:0000313" key="2">
    <source>
        <dbReference type="EMBL" id="EGC21436.1"/>
    </source>
</evidence>
<protein>
    <submittedName>
        <fullName evidence="2">Uncharacterized protein</fullName>
    </submittedName>
</protein>
<keyword evidence="3" id="KW-1185">Reference proteome</keyword>
<name>F0F3M0_9BACT</name>
<gene>
    <name evidence="2" type="ORF">HMPREF9141_0186</name>
</gene>
<dbReference type="Proteomes" id="UP000005697">
    <property type="component" value="Unassembled WGS sequence"/>
</dbReference>
<dbReference type="EMBL" id="AEWX01000001">
    <property type="protein sequence ID" value="EGC21436.1"/>
    <property type="molecule type" value="Genomic_DNA"/>
</dbReference>
<evidence type="ECO:0000313" key="3">
    <source>
        <dbReference type="Proteomes" id="UP000005697"/>
    </source>
</evidence>
<dbReference type="STRING" id="888743.HMPREF9141_0186"/>
<dbReference type="HOGENOM" id="CLU_3294351_0_0_10"/>
<accession>F0F3M0</accession>
<proteinExistence type="predicted"/>
<feature type="region of interest" description="Disordered" evidence="1">
    <location>
        <begin position="20"/>
        <end position="40"/>
    </location>
</feature>